<accession>A0A0E9UGJ3</accession>
<sequence>MVQYHDIHGMKVYFK</sequence>
<proteinExistence type="predicted"/>
<protein>
    <submittedName>
        <fullName evidence="1">Uncharacterized protein</fullName>
    </submittedName>
</protein>
<reference evidence="1" key="2">
    <citation type="journal article" date="2015" name="Fish Shellfish Immunol.">
        <title>Early steps in the European eel (Anguilla anguilla)-Vibrio vulnificus interaction in the gills: Role of the RtxA13 toxin.</title>
        <authorList>
            <person name="Callol A."/>
            <person name="Pajuelo D."/>
            <person name="Ebbesson L."/>
            <person name="Teles M."/>
            <person name="MacKenzie S."/>
            <person name="Amaro C."/>
        </authorList>
    </citation>
    <scope>NUCLEOTIDE SEQUENCE</scope>
</reference>
<reference evidence="1" key="1">
    <citation type="submission" date="2014-11" db="EMBL/GenBank/DDBJ databases">
        <authorList>
            <person name="Amaro Gonzalez C."/>
        </authorList>
    </citation>
    <scope>NUCLEOTIDE SEQUENCE</scope>
</reference>
<evidence type="ECO:0000313" key="1">
    <source>
        <dbReference type="EMBL" id="JAH64365.1"/>
    </source>
</evidence>
<organism evidence="1">
    <name type="scientific">Anguilla anguilla</name>
    <name type="common">European freshwater eel</name>
    <name type="synonym">Muraena anguilla</name>
    <dbReference type="NCBI Taxonomy" id="7936"/>
    <lineage>
        <taxon>Eukaryota</taxon>
        <taxon>Metazoa</taxon>
        <taxon>Chordata</taxon>
        <taxon>Craniata</taxon>
        <taxon>Vertebrata</taxon>
        <taxon>Euteleostomi</taxon>
        <taxon>Actinopterygii</taxon>
        <taxon>Neopterygii</taxon>
        <taxon>Teleostei</taxon>
        <taxon>Anguilliformes</taxon>
        <taxon>Anguillidae</taxon>
        <taxon>Anguilla</taxon>
    </lineage>
</organism>
<name>A0A0E9UGJ3_ANGAN</name>
<dbReference type="EMBL" id="GBXM01044212">
    <property type="protein sequence ID" value="JAH64365.1"/>
    <property type="molecule type" value="Transcribed_RNA"/>
</dbReference>